<dbReference type="PIRSF" id="PIRSF000216">
    <property type="entry name" value="NADH_DH_24kDa"/>
    <property type="match status" value="1"/>
</dbReference>
<feature type="binding site" evidence="8">
    <location>
        <position position="127"/>
    </location>
    <ligand>
        <name>[2Fe-2S] cluster</name>
        <dbReference type="ChEBI" id="CHEBI:190135"/>
    </ligand>
</feature>
<dbReference type="NCBIfam" id="NF005723">
    <property type="entry name" value="PRK07539.1-3"/>
    <property type="match status" value="1"/>
</dbReference>
<gene>
    <name evidence="9" type="primary">nuoE</name>
    <name evidence="9" type="ORF">FHP08_08070</name>
</gene>
<dbReference type="PANTHER" id="PTHR10371:SF3">
    <property type="entry name" value="NADH DEHYDROGENASE [UBIQUINONE] FLAVOPROTEIN 2, MITOCHONDRIAL"/>
    <property type="match status" value="1"/>
</dbReference>
<dbReference type="GO" id="GO:0046872">
    <property type="term" value="F:metal ion binding"/>
    <property type="evidence" value="ECO:0007669"/>
    <property type="project" value="UniProtKB-KW"/>
</dbReference>
<organism evidence="9 10">
    <name type="scientific">Zeimonas arvi</name>
    <dbReference type="NCBI Taxonomy" id="2498847"/>
    <lineage>
        <taxon>Bacteria</taxon>
        <taxon>Pseudomonadati</taxon>
        <taxon>Pseudomonadota</taxon>
        <taxon>Betaproteobacteria</taxon>
        <taxon>Burkholderiales</taxon>
        <taxon>Burkholderiaceae</taxon>
        <taxon>Zeimonas</taxon>
    </lineage>
</organism>
<evidence type="ECO:0000313" key="9">
    <source>
        <dbReference type="EMBL" id="TXL66438.1"/>
    </source>
</evidence>
<keyword evidence="4 8" id="KW-0408">Iron</keyword>
<dbReference type="PROSITE" id="PS01099">
    <property type="entry name" value="COMPLEX1_24K"/>
    <property type="match status" value="1"/>
</dbReference>
<proteinExistence type="inferred from homology"/>
<evidence type="ECO:0000313" key="10">
    <source>
        <dbReference type="Proteomes" id="UP000321548"/>
    </source>
</evidence>
<dbReference type="NCBIfam" id="TIGR01958">
    <property type="entry name" value="nuoE_fam"/>
    <property type="match status" value="1"/>
</dbReference>
<evidence type="ECO:0000256" key="1">
    <source>
        <dbReference type="ARBA" id="ARBA00010643"/>
    </source>
</evidence>
<evidence type="ECO:0000256" key="2">
    <source>
        <dbReference type="ARBA" id="ARBA00022714"/>
    </source>
</evidence>
<sequence length="160" mass="17583">MLSDAAYARIDRELAKYPADQRQSAVMAALAIAQREQGWVSPEVVRDLAAYIGMPPIAVHEVATFYNMYDTRPVGKHKLSVCTNLPCALRDGVKAGEYLKEKLGIDYNETTPDGLFTLKESECLGACADAPVMLVNNHRMCSFMSNEQLDALIAELKAQG</sequence>
<dbReference type="Gene3D" id="1.10.10.1590">
    <property type="entry name" value="NADH-quinone oxidoreductase subunit E"/>
    <property type="match status" value="1"/>
</dbReference>
<keyword evidence="10" id="KW-1185">Reference proteome</keyword>
<evidence type="ECO:0000256" key="8">
    <source>
        <dbReference type="PIRSR" id="PIRSR000216-1"/>
    </source>
</evidence>
<dbReference type="InterPro" id="IPR042128">
    <property type="entry name" value="NuoE_dom"/>
</dbReference>
<dbReference type="CDD" id="cd03064">
    <property type="entry name" value="TRX_Fd_NuoE"/>
    <property type="match status" value="1"/>
</dbReference>
<comment type="caution">
    <text evidence="9">The sequence shown here is derived from an EMBL/GenBank/DDBJ whole genome shotgun (WGS) entry which is preliminary data.</text>
</comment>
<feature type="binding site" evidence="8">
    <location>
        <position position="123"/>
    </location>
    <ligand>
        <name>[2Fe-2S] cluster</name>
        <dbReference type="ChEBI" id="CHEBI:190135"/>
    </ligand>
</feature>
<keyword evidence="5 8" id="KW-0411">Iron-sulfur</keyword>
<dbReference type="FunFam" id="1.10.10.1590:FF:000001">
    <property type="entry name" value="NADH-quinone oxidoreductase subunit E"/>
    <property type="match status" value="1"/>
</dbReference>
<dbReference type="InterPro" id="IPR002023">
    <property type="entry name" value="NuoE-like"/>
</dbReference>
<evidence type="ECO:0000256" key="4">
    <source>
        <dbReference type="ARBA" id="ARBA00023004"/>
    </source>
</evidence>
<evidence type="ECO:0000256" key="5">
    <source>
        <dbReference type="ARBA" id="ARBA00023014"/>
    </source>
</evidence>
<keyword evidence="2 8" id="KW-0001">2Fe-2S</keyword>
<dbReference type="AlphaFoldDB" id="A0A5C8NYR9"/>
<keyword evidence="3 8" id="KW-0479">Metal-binding</keyword>
<evidence type="ECO:0000256" key="3">
    <source>
        <dbReference type="ARBA" id="ARBA00022723"/>
    </source>
</evidence>
<dbReference type="Pfam" id="PF01257">
    <property type="entry name" value="2Fe-2S_thioredx"/>
    <property type="match status" value="1"/>
</dbReference>
<reference evidence="9 10" key="1">
    <citation type="submission" date="2019-06" db="EMBL/GenBank/DDBJ databases">
        <title>Quisquiliibacterium sp. nov., isolated from a maize field.</title>
        <authorList>
            <person name="Lin S.-Y."/>
            <person name="Tsai C.-F."/>
            <person name="Young C.-C."/>
        </authorList>
    </citation>
    <scope>NUCLEOTIDE SEQUENCE [LARGE SCALE GENOMIC DNA]</scope>
    <source>
        <strain evidence="9 10">CC-CFT501</strain>
    </source>
</reference>
<dbReference type="EMBL" id="VDUY01000003">
    <property type="protein sequence ID" value="TXL66438.1"/>
    <property type="molecule type" value="Genomic_DNA"/>
</dbReference>
<keyword evidence="9" id="KW-0560">Oxidoreductase</keyword>
<comment type="catalytic activity">
    <reaction evidence="7">
        <text>a quinone + NADH + 5 H(+)(in) = a quinol + NAD(+) + 4 H(+)(out)</text>
        <dbReference type="Rhea" id="RHEA:57888"/>
        <dbReference type="ChEBI" id="CHEBI:15378"/>
        <dbReference type="ChEBI" id="CHEBI:24646"/>
        <dbReference type="ChEBI" id="CHEBI:57540"/>
        <dbReference type="ChEBI" id="CHEBI:57945"/>
        <dbReference type="ChEBI" id="CHEBI:132124"/>
    </reaction>
</comment>
<comment type="cofactor">
    <cofactor evidence="8">
        <name>[2Fe-2S] cluster</name>
        <dbReference type="ChEBI" id="CHEBI:190135"/>
    </cofactor>
    <text evidence="8">Binds 1 [2Fe-2S] cluster.</text>
</comment>
<accession>A0A5C8NYR9</accession>
<dbReference type="InterPro" id="IPR036249">
    <property type="entry name" value="Thioredoxin-like_sf"/>
</dbReference>
<dbReference type="PANTHER" id="PTHR10371">
    <property type="entry name" value="NADH DEHYDROGENASE UBIQUINONE FLAVOPROTEIN 2, MITOCHONDRIAL"/>
    <property type="match status" value="1"/>
</dbReference>
<comment type="similarity">
    <text evidence="1">Belongs to the complex I 24 kDa subunit family.</text>
</comment>
<comment type="cofactor">
    <cofactor evidence="6">
        <name>[2Fe-2S] cluster</name>
        <dbReference type="ChEBI" id="CHEBI:190135"/>
    </cofactor>
</comment>
<dbReference type="Proteomes" id="UP000321548">
    <property type="component" value="Unassembled WGS sequence"/>
</dbReference>
<protein>
    <submittedName>
        <fullName evidence="9">NADH-quinone oxidoreductase subunit NuoE</fullName>
        <ecNumber evidence="9">1.6.5.11</ecNumber>
    </submittedName>
</protein>
<dbReference type="OrthoDB" id="9807941at2"/>
<evidence type="ECO:0000256" key="6">
    <source>
        <dbReference type="ARBA" id="ARBA00034078"/>
    </source>
</evidence>
<dbReference type="EC" id="1.6.5.11" evidence="9"/>
<dbReference type="GO" id="GO:0003954">
    <property type="term" value="F:NADH dehydrogenase activity"/>
    <property type="evidence" value="ECO:0007669"/>
    <property type="project" value="TreeGrafter"/>
</dbReference>
<feature type="binding site" evidence="8">
    <location>
        <position position="82"/>
    </location>
    <ligand>
        <name>[2Fe-2S] cluster</name>
        <dbReference type="ChEBI" id="CHEBI:190135"/>
    </ligand>
</feature>
<dbReference type="SUPFAM" id="SSF52833">
    <property type="entry name" value="Thioredoxin-like"/>
    <property type="match status" value="1"/>
</dbReference>
<dbReference type="GO" id="GO:0051537">
    <property type="term" value="F:2 iron, 2 sulfur cluster binding"/>
    <property type="evidence" value="ECO:0007669"/>
    <property type="project" value="UniProtKB-KW"/>
</dbReference>
<name>A0A5C8NYR9_9BURK</name>
<dbReference type="InterPro" id="IPR041921">
    <property type="entry name" value="NuoE_N"/>
</dbReference>
<evidence type="ECO:0000256" key="7">
    <source>
        <dbReference type="ARBA" id="ARBA00047712"/>
    </source>
</evidence>
<feature type="binding site" evidence="8">
    <location>
        <position position="87"/>
    </location>
    <ligand>
        <name>[2Fe-2S] cluster</name>
        <dbReference type="ChEBI" id="CHEBI:190135"/>
    </ligand>
</feature>
<dbReference type="Gene3D" id="3.40.30.10">
    <property type="entry name" value="Glutaredoxin"/>
    <property type="match status" value="1"/>
</dbReference>